<dbReference type="CDD" id="cd00207">
    <property type="entry name" value="fer2"/>
    <property type="match status" value="1"/>
</dbReference>
<name>I4D366_DESAJ</name>
<reference evidence="2 3" key="1">
    <citation type="journal article" date="2012" name="J. Bacteriol.">
        <title>Complete genome sequences of Desulfosporosinus orientis DSM765T, Desulfosporosinus youngiae DSM17734T, Desulfosporosinus meridiei DSM13257T, and Desulfosporosinus acidiphilus DSM22704T.</title>
        <authorList>
            <person name="Pester M."/>
            <person name="Brambilla E."/>
            <person name="Alazard D."/>
            <person name="Rattei T."/>
            <person name="Weinmaier T."/>
            <person name="Han J."/>
            <person name="Lucas S."/>
            <person name="Lapidus A."/>
            <person name="Cheng J.F."/>
            <person name="Goodwin L."/>
            <person name="Pitluck S."/>
            <person name="Peters L."/>
            <person name="Ovchinnikova G."/>
            <person name="Teshima H."/>
            <person name="Detter J.C."/>
            <person name="Han C.S."/>
            <person name="Tapia R."/>
            <person name="Land M.L."/>
            <person name="Hauser L."/>
            <person name="Kyrpides N.C."/>
            <person name="Ivanova N.N."/>
            <person name="Pagani I."/>
            <person name="Huntmann M."/>
            <person name="Wei C.L."/>
            <person name="Davenport K.W."/>
            <person name="Daligault H."/>
            <person name="Chain P.S."/>
            <person name="Chen A."/>
            <person name="Mavromatis K."/>
            <person name="Markowitz V."/>
            <person name="Szeto E."/>
            <person name="Mikhailova N."/>
            <person name="Pati A."/>
            <person name="Wagner M."/>
            <person name="Woyke T."/>
            <person name="Ollivier B."/>
            <person name="Klenk H.P."/>
            <person name="Spring S."/>
            <person name="Loy A."/>
        </authorList>
    </citation>
    <scope>NUCLEOTIDE SEQUENCE [LARGE SCALE GENOMIC DNA]</scope>
    <source>
        <strain evidence="3">DSM 22704 / JCM 16185 / SJ4</strain>
    </source>
</reference>
<evidence type="ECO:0000313" key="3">
    <source>
        <dbReference type="Proteomes" id="UP000002892"/>
    </source>
</evidence>
<dbReference type="STRING" id="646529.Desaci_1208"/>
<dbReference type="Pfam" id="PF14574">
    <property type="entry name" value="RACo_C_ter"/>
    <property type="match status" value="1"/>
</dbReference>
<dbReference type="eggNOG" id="COG3894">
    <property type="taxonomic scope" value="Bacteria"/>
</dbReference>
<proteinExistence type="predicted"/>
<dbReference type="HOGENOM" id="CLU_019091_0_0_9"/>
<dbReference type="Pfam" id="PF17650">
    <property type="entry name" value="RACo_linker"/>
    <property type="match status" value="1"/>
</dbReference>
<dbReference type="InterPro" id="IPR012675">
    <property type="entry name" value="Beta-grasp_dom_sf"/>
</dbReference>
<evidence type="ECO:0000313" key="2">
    <source>
        <dbReference type="EMBL" id="AFM40240.1"/>
    </source>
</evidence>
<dbReference type="PROSITE" id="PS51085">
    <property type="entry name" value="2FE2S_FER_2"/>
    <property type="match status" value="1"/>
</dbReference>
<organism evidence="2 3">
    <name type="scientific">Desulfosporosinus acidiphilus (strain DSM 22704 / JCM 16185 / SJ4)</name>
    <dbReference type="NCBI Taxonomy" id="646529"/>
    <lineage>
        <taxon>Bacteria</taxon>
        <taxon>Bacillati</taxon>
        <taxon>Bacillota</taxon>
        <taxon>Clostridia</taxon>
        <taxon>Eubacteriales</taxon>
        <taxon>Desulfitobacteriaceae</taxon>
        <taxon>Desulfosporosinus</taxon>
    </lineage>
</organism>
<dbReference type="Pfam" id="PF17651">
    <property type="entry name" value="Raco_middle"/>
    <property type="match status" value="1"/>
</dbReference>
<dbReference type="EMBL" id="CP003639">
    <property type="protein sequence ID" value="AFM40240.1"/>
    <property type="molecule type" value="Genomic_DNA"/>
</dbReference>
<gene>
    <name evidence="2" type="ordered locus">Desaci_1208</name>
</gene>
<dbReference type="PANTHER" id="PTHR42895">
    <property type="entry name" value="IRON-SULFUR CLUSTER-BINDING PROTEIN-RELATED"/>
    <property type="match status" value="1"/>
</dbReference>
<sequence>MIDITFSNKVVQVEKDTTILQAVALAGRQVESTCGGKGTCGKCKVQIKTDAPYSPTLAEKKFLTASELEAGWVLACQHTLTHNASIRIEEQKDVVHRKTDLAELREIELAPSVCKYPLELERPTVEDQRSDWERLVSALPERGLRFSRSIAATLPKVLRDGGFQITAVLDGHRLLAVEPHDTSKRCFGIAIDIGTTTVVVYLLDMLQGIVAASGAMTNPQQIFGADVISRITYAAGGPEKLQEVQGKVVGGLNKIIKELCQEKNIKQEEIYQAVVVGNTTMAHLFLGIDPTYLAPAPFIPVFQQMVDVEAKELGLYMLSTGRVLVLPNVAGYVGSDTVGAMLAARADHLDGVSLIVDIGTNGEMVLSGKNRILTCSTAAGPAFEGAEIRYGMRAAEGAIEAVSIAQDVELKTIGGGKDRGICGSGLIDAIAEMFKAGVITASGRYASEPEDLEILPPLVRERLRKGEQTFEFVLAWGKDSVSGEDLVLSQKDIRALQLAKGAISAGITLLVREMGISPLEIDRVLLAGAFGNYIKKESALGIGLLPPLPLERIHSIGNAAGDGAKMALLSIIERGRAETMAKQAEHIELSNKKEFQDEFLKGLGFEGIF</sequence>
<dbReference type="InterPro" id="IPR040506">
    <property type="entry name" value="RACo_linker"/>
</dbReference>
<dbReference type="Gene3D" id="3.30.420.480">
    <property type="entry name" value="Domain of unknown function (DUF4445)"/>
    <property type="match status" value="1"/>
</dbReference>
<dbReference type="GO" id="GO:0051536">
    <property type="term" value="F:iron-sulfur cluster binding"/>
    <property type="evidence" value="ECO:0007669"/>
    <property type="project" value="InterPro"/>
</dbReference>
<dbReference type="InterPro" id="IPR036010">
    <property type="entry name" value="2Fe-2S_ferredoxin-like_sf"/>
</dbReference>
<feature type="domain" description="2Fe-2S ferredoxin-type" evidence="1">
    <location>
        <begin position="1"/>
        <end position="92"/>
    </location>
</feature>
<dbReference type="KEGG" id="dai:Desaci_1208"/>
<dbReference type="SUPFAM" id="SSF54292">
    <property type="entry name" value="2Fe-2S ferredoxin-like"/>
    <property type="match status" value="1"/>
</dbReference>
<dbReference type="InterPro" id="IPR041414">
    <property type="entry name" value="Raco-like_middle"/>
</dbReference>
<dbReference type="InterPro" id="IPR052911">
    <property type="entry name" value="Corrinoid_activation_enz"/>
</dbReference>
<dbReference type="AlphaFoldDB" id="I4D366"/>
<protein>
    <submittedName>
        <fullName evidence="2">Putative metal-binding protein</fullName>
    </submittedName>
</protein>
<accession>I4D366</accession>
<dbReference type="RefSeq" id="WP_014826247.1">
    <property type="nucleotide sequence ID" value="NC_018068.1"/>
</dbReference>
<dbReference type="OrthoDB" id="9810588at2"/>
<dbReference type="InterPro" id="IPR001041">
    <property type="entry name" value="2Fe-2S_ferredoxin-type"/>
</dbReference>
<dbReference type="Gene3D" id="3.10.20.30">
    <property type="match status" value="1"/>
</dbReference>
<evidence type="ECO:0000259" key="1">
    <source>
        <dbReference type="PROSITE" id="PS51085"/>
    </source>
</evidence>
<dbReference type="Proteomes" id="UP000002892">
    <property type="component" value="Chromosome"/>
</dbReference>
<dbReference type="InterPro" id="IPR042259">
    <property type="entry name" value="Raco-like_middle_sf"/>
</dbReference>
<dbReference type="Pfam" id="PF00111">
    <property type="entry name" value="Fer2"/>
    <property type="match status" value="1"/>
</dbReference>
<keyword evidence="3" id="KW-1185">Reference proteome</keyword>
<dbReference type="InterPro" id="IPR027980">
    <property type="entry name" value="RACo_C"/>
</dbReference>
<dbReference type="PANTHER" id="PTHR42895:SF2">
    <property type="entry name" value="IRON-SULFUR CLUSTER PROTEIN"/>
    <property type="match status" value="1"/>
</dbReference>
<dbReference type="Gene3D" id="3.10.20.880">
    <property type="match status" value="1"/>
</dbReference>
<dbReference type="eggNOG" id="COG2871">
    <property type="taxonomic scope" value="Bacteria"/>
</dbReference>